<dbReference type="InterPro" id="IPR038670">
    <property type="entry name" value="HslJ-like_sf"/>
</dbReference>
<feature type="domain" description="DUF306" evidence="2">
    <location>
        <begin position="28"/>
        <end position="130"/>
    </location>
</feature>
<accession>A0A807LKP0</accession>
<dbReference type="InterPro" id="IPR053147">
    <property type="entry name" value="Hsp_HslJ-like"/>
</dbReference>
<feature type="signal peptide" evidence="1">
    <location>
        <begin position="1"/>
        <end position="22"/>
    </location>
</feature>
<protein>
    <submittedName>
        <fullName evidence="3">Heat-inducible protein</fullName>
    </submittedName>
</protein>
<evidence type="ECO:0000259" key="2">
    <source>
        <dbReference type="Pfam" id="PF03724"/>
    </source>
</evidence>
<evidence type="ECO:0000313" key="4">
    <source>
        <dbReference type="Proteomes" id="UP000187148"/>
    </source>
</evidence>
<feature type="chain" id="PRO_5032694309" evidence="1">
    <location>
        <begin position="23"/>
        <end position="140"/>
    </location>
</feature>
<organism evidence="3 4">
    <name type="scientific">Kosakonia cowanii JCM 10956 = DSM 18146</name>
    <dbReference type="NCBI Taxonomy" id="1300165"/>
    <lineage>
        <taxon>Bacteria</taxon>
        <taxon>Pseudomonadati</taxon>
        <taxon>Pseudomonadota</taxon>
        <taxon>Gammaproteobacteria</taxon>
        <taxon>Enterobacterales</taxon>
        <taxon>Enterobacteriaceae</taxon>
        <taxon>Kosakonia</taxon>
    </lineage>
</organism>
<sequence length="140" mass="15135">MKKLIALVALSAVLAGCVSSRAVQLKPEQLENQRFVLTTFNGKGIAPDEPKPEIRFDKDLRVSGKMCNGFTGQGKLSEGALTVKHLAMTMMMCPDAQRNELDHTINAMLAEGAQVDLTGNQLTLTTATQTLIYTRAANAQ</sequence>
<dbReference type="Proteomes" id="UP000187148">
    <property type="component" value="Chromosome"/>
</dbReference>
<gene>
    <name evidence="3" type="ORF">BWI95_16885</name>
</gene>
<dbReference type="Pfam" id="PF03724">
    <property type="entry name" value="META"/>
    <property type="match status" value="1"/>
</dbReference>
<dbReference type="AlphaFoldDB" id="A0A807LKP0"/>
<proteinExistence type="predicted"/>
<dbReference type="Gene3D" id="2.40.128.270">
    <property type="match status" value="1"/>
</dbReference>
<dbReference type="PROSITE" id="PS51257">
    <property type="entry name" value="PROKAR_LIPOPROTEIN"/>
    <property type="match status" value="1"/>
</dbReference>
<reference evidence="3 4" key="1">
    <citation type="submission" date="2017-01" db="EMBL/GenBank/DDBJ databases">
        <authorList>
            <person name="Cao J.-M."/>
        </authorList>
    </citation>
    <scope>NUCLEOTIDE SEQUENCE [LARGE SCALE GENOMIC DNA]</scope>
    <source>
        <strain evidence="3 4">888-76</strain>
    </source>
</reference>
<dbReference type="PANTHER" id="PTHR35535:SF1">
    <property type="entry name" value="HEAT SHOCK PROTEIN HSLJ"/>
    <property type="match status" value="1"/>
</dbReference>
<keyword evidence="4" id="KW-1185">Reference proteome</keyword>
<dbReference type="InterPro" id="IPR005184">
    <property type="entry name" value="DUF306_Meta_HslJ"/>
</dbReference>
<dbReference type="NCBIfam" id="NF007766">
    <property type="entry name" value="PRK10449.1"/>
    <property type="match status" value="1"/>
</dbReference>
<dbReference type="KEGG" id="kco:BWI95_16885"/>
<keyword evidence="1" id="KW-0732">Signal</keyword>
<evidence type="ECO:0000256" key="1">
    <source>
        <dbReference type="SAM" id="SignalP"/>
    </source>
</evidence>
<name>A0A807LKP0_9ENTR</name>
<evidence type="ECO:0000313" key="3">
    <source>
        <dbReference type="EMBL" id="APZ06600.1"/>
    </source>
</evidence>
<dbReference type="EMBL" id="CP019445">
    <property type="protein sequence ID" value="APZ06600.1"/>
    <property type="molecule type" value="Genomic_DNA"/>
</dbReference>
<dbReference type="RefSeq" id="WP_054803765.1">
    <property type="nucleotide sequence ID" value="NZ_CP019445.1"/>
</dbReference>
<dbReference type="PANTHER" id="PTHR35535">
    <property type="entry name" value="HEAT SHOCK PROTEIN HSLJ"/>
    <property type="match status" value="1"/>
</dbReference>